<evidence type="ECO:0000313" key="1">
    <source>
        <dbReference type="EMBL" id="KAI9922173.1"/>
    </source>
</evidence>
<evidence type="ECO:0000313" key="2">
    <source>
        <dbReference type="Proteomes" id="UP001163321"/>
    </source>
</evidence>
<proteinExistence type="predicted"/>
<organism evidence="1 2">
    <name type="scientific">Peronosclerospora sorghi</name>
    <dbReference type="NCBI Taxonomy" id="230839"/>
    <lineage>
        <taxon>Eukaryota</taxon>
        <taxon>Sar</taxon>
        <taxon>Stramenopiles</taxon>
        <taxon>Oomycota</taxon>
        <taxon>Peronosporomycetes</taxon>
        <taxon>Peronosporales</taxon>
        <taxon>Peronosporaceae</taxon>
        <taxon>Peronosclerospora</taxon>
    </lineage>
</organism>
<dbReference type="Proteomes" id="UP001163321">
    <property type="component" value="Chromosome 1"/>
</dbReference>
<dbReference type="EMBL" id="CM047580">
    <property type="protein sequence ID" value="KAI9922173.1"/>
    <property type="molecule type" value="Genomic_DNA"/>
</dbReference>
<sequence>MSVRGISQEKTLRAVELTTAPVPSSNVKERSIDWISVFEVVSDDLDQVTLLAFGHEIDGSERPSQLQVEEDYDVEATETIGDVGIERVVRVRQLFDDLRSKEVEWMTSLSSGKMGTAVEDYESAPTCLSLLSLEEAYHSALATIAWQWLSTLYRLPLSALPNRFQNAVTTPILTAIARTFWYCLKLLGALQLHCGRVVQSHTTWKQEIEASWRKTSPKKVPLATVLFLFDFSDGLMPPSHESIGTKAKQLWALLQALYQQQLFEELARHFVRNETCGGYYQDHHAVSATDRARMTTPCEETCESKLIALEATWKLVIVLARIFDDSDKDETVNDAQWAIVQDLFSPYNRASQKTKNKYWAQMRVEVSETLGINSSRKSYSVAAYFDDVSLKLNFSSLCSA</sequence>
<keyword evidence="2" id="KW-1185">Reference proteome</keyword>
<name>A0ACC0WWF5_9STRA</name>
<protein>
    <submittedName>
        <fullName evidence="1">Uncharacterized protein</fullName>
    </submittedName>
</protein>
<accession>A0ACC0WWF5</accession>
<gene>
    <name evidence="1" type="ORF">PsorP6_000549</name>
</gene>
<reference evidence="1 2" key="1">
    <citation type="journal article" date="2022" name="bioRxiv">
        <title>The genome of the oomycete Peronosclerospora sorghi, a cosmopolitan pathogen of maize and sorghum, is inflated with dispersed pseudogenes.</title>
        <authorList>
            <person name="Fletcher K."/>
            <person name="Martin F."/>
            <person name="Isakeit T."/>
            <person name="Cavanaugh K."/>
            <person name="Magill C."/>
            <person name="Michelmore R."/>
        </authorList>
    </citation>
    <scope>NUCLEOTIDE SEQUENCE [LARGE SCALE GENOMIC DNA]</scope>
    <source>
        <strain evidence="1">P6</strain>
    </source>
</reference>
<comment type="caution">
    <text evidence="1">The sequence shown here is derived from an EMBL/GenBank/DDBJ whole genome shotgun (WGS) entry which is preliminary data.</text>
</comment>